<dbReference type="Pfam" id="PF02325">
    <property type="entry name" value="CCB3_YggT"/>
    <property type="match status" value="1"/>
</dbReference>
<proteinExistence type="predicted"/>
<keyword evidence="1" id="KW-1133">Transmembrane helix</keyword>
<gene>
    <name evidence="2" type="ORF">HF526_18500</name>
</gene>
<evidence type="ECO:0000313" key="2">
    <source>
        <dbReference type="EMBL" id="NMH99286.1"/>
    </source>
</evidence>
<keyword evidence="1" id="KW-0472">Membrane</keyword>
<reference evidence="2 3" key="1">
    <citation type="submission" date="2020-04" db="EMBL/GenBank/DDBJ databases">
        <authorList>
            <person name="Klaysubun C."/>
            <person name="Duangmal K."/>
            <person name="Lipun K."/>
        </authorList>
    </citation>
    <scope>NUCLEOTIDE SEQUENCE [LARGE SCALE GENOMIC DNA]</scope>
    <source>
        <strain evidence="2 3">K10HN5</strain>
    </source>
</reference>
<evidence type="ECO:0000256" key="1">
    <source>
        <dbReference type="SAM" id="Phobius"/>
    </source>
</evidence>
<comment type="caution">
    <text evidence="2">The sequence shown here is derived from an EMBL/GenBank/DDBJ whole genome shotgun (WGS) entry which is preliminary data.</text>
</comment>
<dbReference type="InterPro" id="IPR003425">
    <property type="entry name" value="CCB3/YggT"/>
</dbReference>
<dbReference type="Proteomes" id="UP000820669">
    <property type="component" value="Unassembled WGS sequence"/>
</dbReference>
<organism evidence="2 3">
    <name type="scientific">Pseudonocardia acidicola</name>
    <dbReference type="NCBI Taxonomy" id="2724939"/>
    <lineage>
        <taxon>Bacteria</taxon>
        <taxon>Bacillati</taxon>
        <taxon>Actinomycetota</taxon>
        <taxon>Actinomycetes</taxon>
        <taxon>Pseudonocardiales</taxon>
        <taxon>Pseudonocardiaceae</taxon>
        <taxon>Pseudonocardia</taxon>
    </lineage>
</organism>
<evidence type="ECO:0000313" key="3">
    <source>
        <dbReference type="Proteomes" id="UP000820669"/>
    </source>
</evidence>
<keyword evidence="1" id="KW-0812">Transmembrane</keyword>
<sequence>MSAIGSLLATVLLLFQIVLLARVVVDWLSVLGGENRALSTARRLTHSVTEPVIAPVRRILPPVRLGSVAIDLAFIVVFVAVLVLRSVALSL</sequence>
<dbReference type="RefSeq" id="WP_169382774.1">
    <property type="nucleotide sequence ID" value="NZ_JAAXLA010000034.1"/>
</dbReference>
<protein>
    <submittedName>
        <fullName evidence="2">YggT family protein</fullName>
    </submittedName>
</protein>
<accession>A0ABX1SFX9</accession>
<keyword evidence="3" id="KW-1185">Reference proteome</keyword>
<feature type="transmembrane region" description="Helical" evidence="1">
    <location>
        <begin position="65"/>
        <end position="84"/>
    </location>
</feature>
<dbReference type="EMBL" id="JAAXLA010000034">
    <property type="protein sequence ID" value="NMH99286.1"/>
    <property type="molecule type" value="Genomic_DNA"/>
</dbReference>
<name>A0ABX1SFX9_9PSEU</name>